<dbReference type="CDD" id="cd00009">
    <property type="entry name" value="AAA"/>
    <property type="match status" value="1"/>
</dbReference>
<dbReference type="FunFam" id="3.40.50.300:FF:000166">
    <property type="entry name" value="vesicle-fusing ATPase isoform X1"/>
    <property type="match status" value="1"/>
</dbReference>
<evidence type="ECO:0000313" key="10">
    <source>
        <dbReference type="Proteomes" id="UP000001568"/>
    </source>
</evidence>
<dbReference type="RefSeq" id="XP_001416600.1">
    <property type="nucleotide sequence ID" value="XM_001416563.1"/>
</dbReference>
<dbReference type="SUPFAM" id="SSF52540">
    <property type="entry name" value="P-loop containing nucleoside triphosphate hydrolases"/>
    <property type="match status" value="2"/>
</dbReference>
<dbReference type="GO" id="GO:0005795">
    <property type="term" value="C:Golgi stack"/>
    <property type="evidence" value="ECO:0007669"/>
    <property type="project" value="TreeGrafter"/>
</dbReference>
<evidence type="ECO:0000256" key="2">
    <source>
        <dbReference type="ARBA" id="ARBA00022448"/>
    </source>
</evidence>
<evidence type="ECO:0000256" key="5">
    <source>
        <dbReference type="ARBA" id="ARBA00022927"/>
    </source>
</evidence>
<dbReference type="PANTHER" id="PTHR23078">
    <property type="entry name" value="VESICULAR-FUSION PROTEIN NSF"/>
    <property type="match status" value="1"/>
</dbReference>
<evidence type="ECO:0000256" key="3">
    <source>
        <dbReference type="ARBA" id="ARBA00022741"/>
    </source>
</evidence>
<dbReference type="SUPFAM" id="SSF50692">
    <property type="entry name" value="ADC-like"/>
    <property type="match status" value="1"/>
</dbReference>
<keyword evidence="6" id="KW-0931">ER-Golgi transport</keyword>
<dbReference type="STRING" id="436017.A4RU31"/>
<evidence type="ECO:0000259" key="8">
    <source>
        <dbReference type="SMART" id="SM01073"/>
    </source>
</evidence>
<dbReference type="SMART" id="SM01073">
    <property type="entry name" value="CDC48_N"/>
    <property type="match status" value="1"/>
</dbReference>
<comment type="similarity">
    <text evidence="1 6">Belongs to the AAA ATPase family.</text>
</comment>
<comment type="cofactor">
    <cofactor evidence="6">
        <name>Mg(2+)</name>
        <dbReference type="ChEBI" id="CHEBI:18420"/>
    </cofactor>
    <text evidence="6">Binds 1 Mg(2+) ion per subunit.</text>
</comment>
<comment type="subcellular location">
    <subcellularLocation>
        <location evidence="6">Cytoplasm</location>
    </subcellularLocation>
</comment>
<dbReference type="InterPro" id="IPR003593">
    <property type="entry name" value="AAA+_ATPase"/>
</dbReference>
<keyword evidence="6" id="KW-0963">Cytoplasm</keyword>
<dbReference type="Pfam" id="PF00004">
    <property type="entry name" value="AAA"/>
    <property type="match status" value="2"/>
</dbReference>
<dbReference type="Gene3D" id="1.10.8.60">
    <property type="match status" value="1"/>
</dbReference>
<dbReference type="GO" id="GO:0005524">
    <property type="term" value="F:ATP binding"/>
    <property type="evidence" value="ECO:0007669"/>
    <property type="project" value="UniProtKB-UniRule"/>
</dbReference>
<dbReference type="Proteomes" id="UP000001568">
    <property type="component" value="Chromosome 3"/>
</dbReference>
<keyword evidence="3 6" id="KW-0547">Nucleotide-binding</keyword>
<organism evidence="9 10">
    <name type="scientific">Ostreococcus lucimarinus (strain CCE9901)</name>
    <dbReference type="NCBI Taxonomy" id="436017"/>
    <lineage>
        <taxon>Eukaryota</taxon>
        <taxon>Viridiplantae</taxon>
        <taxon>Chlorophyta</taxon>
        <taxon>Mamiellophyceae</taxon>
        <taxon>Mamiellales</taxon>
        <taxon>Bathycoccaceae</taxon>
        <taxon>Ostreococcus</taxon>
    </lineage>
</organism>
<keyword evidence="4 6" id="KW-0067">ATP-binding</keyword>
<dbReference type="SUPFAM" id="SSF54585">
    <property type="entry name" value="Cdc48 domain 2-like"/>
    <property type="match status" value="1"/>
</dbReference>
<dbReference type="InterPro" id="IPR041569">
    <property type="entry name" value="AAA_lid_3"/>
</dbReference>
<comment type="function">
    <text evidence="6">Required for vesicle-mediated transport. Catalyzes the fusion of transport vesicles within the Golgi cisternae. Is also required for transport from the endoplasmic reticulum to the Golgi stack. Seems to function as a fusion protein required for the delivery of cargo proteins to all compartments of the Golgi stack independent of vesicle origin.</text>
</comment>
<dbReference type="KEGG" id="olu:OSTLU_30476"/>
<keyword evidence="6" id="KW-0460">Magnesium</keyword>
<sequence>MRVANCPSQELALTNCAFVNDADVEACAPYVEIGDCVFLTRASAEVAPGAVGLNGVQRKQLRVSTGDAVKWRKYEPPSREFDCAGMTIELEFTRPALAASLIAKNAHEGVDANSMTTILRRTFSSQVFTVGQKAAVEYCGNNYLLSVNHVVVEGAREGVTSLRGMFTPSTAVVYEASSNSGIKILGQKAAVMNTGLFKSKDFSFSKLGIGGLDQQFEDIFRRAFSSRIFPQSVVQRLGIQHVKGMLLHGPPGTGKTLIARQIGKMLNGKEPKIVNGPEVMSKYVGQSEENVRKLFEDAEAEYKARGDDSDLHIIIFDEIDAVCKSRGSVSSGTGVHDSIVNQLLTKIDGVDALNNILLIGMTNRKDMLDEAILRPGRLEVHIEIGLPDENGRIQILNIHSNKMSENEFLGGDVDLAELAKRTGNFSGAEIEGLVKSAVSFALTRQVDMNDIGAPIDEDNIKVTMADFELALLEVKPAFGASTDLFERCMLNGMISYGEKYEKLVSTMESLIEQVRVSEKTPMLTCLLEGGAGSGKTALAAALAIKSQFPFTKLLTSDGFVGASEAAKCQALAKLFDDAYKSPVSLIVLDDIERLLEYVAIGPRFSNVVLQALLVLLKRQPPPGRKLLVIGTTSLPLVFEDMGLNAAFNVSLHVPELSPSETSAVLAELGAFDAVDLPRACQALQALTGDRVPIKRLFMLLEMARHGKDDLGDSMDVGDGRRVVALDRWVACLRDLAQ</sequence>
<dbReference type="PANTHER" id="PTHR23078:SF3">
    <property type="entry name" value="VESICLE-FUSING ATPASE"/>
    <property type="match status" value="1"/>
</dbReference>
<dbReference type="GO" id="GO:0046872">
    <property type="term" value="F:metal ion binding"/>
    <property type="evidence" value="ECO:0007669"/>
    <property type="project" value="UniProtKB-UniRule"/>
</dbReference>
<evidence type="ECO:0000259" key="7">
    <source>
        <dbReference type="SMART" id="SM00382"/>
    </source>
</evidence>
<dbReference type="EC" id="3.6.4.6" evidence="6"/>
<dbReference type="GeneID" id="5000705"/>
<dbReference type="GO" id="GO:0035494">
    <property type="term" value="P:SNARE complex disassembly"/>
    <property type="evidence" value="ECO:0007669"/>
    <property type="project" value="InterPro"/>
</dbReference>
<dbReference type="InterPro" id="IPR003338">
    <property type="entry name" value="CDC4_N-term_subdom"/>
</dbReference>
<accession>A4RU31</accession>
<feature type="domain" description="AAA+ ATPase" evidence="7">
    <location>
        <begin position="241"/>
        <end position="388"/>
    </location>
</feature>
<evidence type="ECO:0000256" key="1">
    <source>
        <dbReference type="ARBA" id="ARBA00006914"/>
    </source>
</evidence>
<dbReference type="InterPro" id="IPR003959">
    <property type="entry name" value="ATPase_AAA_core"/>
</dbReference>
<dbReference type="eggNOG" id="KOG0741">
    <property type="taxonomic scope" value="Eukaryota"/>
</dbReference>
<dbReference type="InterPro" id="IPR039812">
    <property type="entry name" value="Vesicle-fus_ATPase"/>
</dbReference>
<name>A4RU31_OSTLU</name>
<dbReference type="InterPro" id="IPR027417">
    <property type="entry name" value="P-loop_NTPase"/>
</dbReference>
<gene>
    <name evidence="9" type="ORF">OSTLU_30476</name>
</gene>
<dbReference type="AlphaFoldDB" id="A4RU31"/>
<evidence type="ECO:0000256" key="4">
    <source>
        <dbReference type="ARBA" id="ARBA00022840"/>
    </source>
</evidence>
<evidence type="ECO:0000256" key="6">
    <source>
        <dbReference type="RuleBase" id="RU367045"/>
    </source>
</evidence>
<evidence type="ECO:0000313" key="9">
    <source>
        <dbReference type="EMBL" id="ABO94893.1"/>
    </source>
</evidence>
<dbReference type="InterPro" id="IPR003960">
    <property type="entry name" value="ATPase_AAA_CS"/>
</dbReference>
<keyword evidence="2 6" id="KW-0813">Transport</keyword>
<dbReference type="PROSITE" id="PS00674">
    <property type="entry name" value="AAA"/>
    <property type="match status" value="1"/>
</dbReference>
<dbReference type="InterPro" id="IPR029067">
    <property type="entry name" value="CDC48_domain_2-like_sf"/>
</dbReference>
<dbReference type="GO" id="GO:0043001">
    <property type="term" value="P:Golgi to plasma membrane protein transport"/>
    <property type="evidence" value="ECO:0007669"/>
    <property type="project" value="TreeGrafter"/>
</dbReference>
<dbReference type="Pfam" id="PF17862">
    <property type="entry name" value="AAA_lid_3"/>
    <property type="match status" value="1"/>
</dbReference>
<dbReference type="FunFam" id="1.10.8.60:FF:000115">
    <property type="entry name" value="N-ethylmaleimide-sensitive fusion protein, putative"/>
    <property type="match status" value="1"/>
</dbReference>
<keyword evidence="5 6" id="KW-0653">Protein transport</keyword>
<keyword evidence="10" id="KW-1185">Reference proteome</keyword>
<keyword evidence="6" id="KW-0479">Metal-binding</keyword>
<dbReference type="GO" id="GO:0016887">
    <property type="term" value="F:ATP hydrolysis activity"/>
    <property type="evidence" value="ECO:0007669"/>
    <property type="project" value="InterPro"/>
</dbReference>
<comment type="catalytic activity">
    <reaction evidence="6">
        <text>ATP + H2O = ADP + phosphate + H(+)</text>
        <dbReference type="Rhea" id="RHEA:13065"/>
        <dbReference type="ChEBI" id="CHEBI:15377"/>
        <dbReference type="ChEBI" id="CHEBI:15378"/>
        <dbReference type="ChEBI" id="CHEBI:30616"/>
        <dbReference type="ChEBI" id="CHEBI:43474"/>
        <dbReference type="ChEBI" id="CHEBI:456216"/>
        <dbReference type="EC" id="3.6.4.6"/>
    </reaction>
</comment>
<dbReference type="OMA" id="CFDNEIA"/>
<dbReference type="SMART" id="SM00382">
    <property type="entry name" value="AAA"/>
    <property type="match status" value="2"/>
</dbReference>
<dbReference type="FunFam" id="3.40.50.300:FF:000187">
    <property type="entry name" value="Vesicular-fusion ATPase SEC18"/>
    <property type="match status" value="1"/>
</dbReference>
<proteinExistence type="inferred from homology"/>
<feature type="domain" description="CDC48 N-terminal subdomain" evidence="8">
    <location>
        <begin position="1"/>
        <end position="76"/>
    </location>
</feature>
<keyword evidence="6" id="KW-0378">Hydrolase</keyword>
<dbReference type="Gramene" id="ABO94893">
    <property type="protein sequence ID" value="ABO94893"/>
    <property type="gene ID" value="OSTLU_30476"/>
</dbReference>
<dbReference type="InterPro" id="IPR009010">
    <property type="entry name" value="Asp_de-COase-like_dom_sf"/>
</dbReference>
<dbReference type="EMBL" id="CP000583">
    <property type="protein sequence ID" value="ABO94893.1"/>
    <property type="molecule type" value="Genomic_DNA"/>
</dbReference>
<reference evidence="9 10" key="1">
    <citation type="journal article" date="2007" name="Proc. Natl. Acad. Sci. U.S.A.">
        <title>The tiny eukaryote Ostreococcus provides genomic insights into the paradox of plankton speciation.</title>
        <authorList>
            <person name="Palenik B."/>
            <person name="Grimwood J."/>
            <person name="Aerts A."/>
            <person name="Rouze P."/>
            <person name="Salamov A."/>
            <person name="Putnam N."/>
            <person name="Dupont C."/>
            <person name="Jorgensen R."/>
            <person name="Derelle E."/>
            <person name="Rombauts S."/>
            <person name="Zhou K."/>
            <person name="Otillar R."/>
            <person name="Merchant S.S."/>
            <person name="Podell S."/>
            <person name="Gaasterland T."/>
            <person name="Napoli C."/>
            <person name="Gendler K."/>
            <person name="Manuell A."/>
            <person name="Tai V."/>
            <person name="Vallon O."/>
            <person name="Piganeau G."/>
            <person name="Jancek S."/>
            <person name="Heijde M."/>
            <person name="Jabbari K."/>
            <person name="Bowler C."/>
            <person name="Lohr M."/>
            <person name="Robbens S."/>
            <person name="Werner G."/>
            <person name="Dubchak I."/>
            <person name="Pazour G.J."/>
            <person name="Ren Q."/>
            <person name="Paulsen I."/>
            <person name="Delwiche C."/>
            <person name="Schmutz J."/>
            <person name="Rokhsar D."/>
            <person name="Van de Peer Y."/>
            <person name="Moreau H."/>
            <person name="Grigoriev I.V."/>
        </authorList>
    </citation>
    <scope>NUCLEOTIDE SEQUENCE [LARGE SCALE GENOMIC DNA]</scope>
    <source>
        <strain evidence="9 10">CCE9901</strain>
    </source>
</reference>
<dbReference type="HOGENOM" id="CLU_008037_2_0_1"/>
<dbReference type="Gene3D" id="2.40.40.20">
    <property type="match status" value="1"/>
</dbReference>
<feature type="domain" description="AAA+ ATPase" evidence="7">
    <location>
        <begin position="521"/>
        <end position="657"/>
    </location>
</feature>
<dbReference type="GO" id="GO:0006891">
    <property type="term" value="P:intra-Golgi vesicle-mediated transport"/>
    <property type="evidence" value="ECO:0007669"/>
    <property type="project" value="TreeGrafter"/>
</dbReference>
<dbReference type="Gene3D" id="3.40.50.300">
    <property type="entry name" value="P-loop containing nucleotide triphosphate hydrolases"/>
    <property type="match status" value="2"/>
</dbReference>
<dbReference type="OrthoDB" id="9982946at2759"/>
<protein>
    <recommendedName>
        <fullName evidence="6">Vesicle-fusing ATPase</fullName>
        <ecNumber evidence="6">3.6.4.6</ecNumber>
    </recommendedName>
</protein>
<dbReference type="Gene3D" id="3.10.330.10">
    <property type="match status" value="1"/>
</dbReference>